<dbReference type="GO" id="GO:0016491">
    <property type="term" value="F:oxidoreductase activity"/>
    <property type="evidence" value="ECO:0007669"/>
    <property type="project" value="UniProtKB-KW"/>
</dbReference>
<reference evidence="4 5" key="1">
    <citation type="submission" date="2019-05" db="EMBL/GenBank/DDBJ databases">
        <authorList>
            <person name="Moore K."/>
            <person name="O'Neill P."/>
            <person name="Farbos A."/>
            <person name="Studholme D.J."/>
        </authorList>
    </citation>
    <scope>NUCLEOTIDE SEQUENCE [LARGE SCALE GENOMIC DNA]</scope>
    <source>
        <strain evidence="4 5">DSM 9128</strain>
    </source>
</reference>
<name>A0A5R9A4H2_PSENT</name>
<evidence type="ECO:0000313" key="4">
    <source>
        <dbReference type="EMBL" id="TLP73440.1"/>
    </source>
</evidence>
<evidence type="ECO:0000256" key="2">
    <source>
        <dbReference type="ARBA" id="ARBA00023027"/>
    </source>
</evidence>
<dbReference type="EMBL" id="VASG01000004">
    <property type="protein sequence ID" value="TLP73440.1"/>
    <property type="molecule type" value="Genomic_DNA"/>
</dbReference>
<dbReference type="Pfam" id="PF02826">
    <property type="entry name" value="2-Hacid_dh_C"/>
    <property type="match status" value="1"/>
</dbReference>
<dbReference type="Gene3D" id="3.40.50.720">
    <property type="entry name" value="NAD(P)-binding Rossmann-like Domain"/>
    <property type="match status" value="2"/>
</dbReference>
<dbReference type="SUPFAM" id="SSF52283">
    <property type="entry name" value="Formate/glycerate dehydrogenase catalytic domain-like"/>
    <property type="match status" value="1"/>
</dbReference>
<keyword evidence="4" id="KW-0670">Pyruvate</keyword>
<gene>
    <name evidence="4" type="ORF">FEA48_14430</name>
</gene>
<evidence type="ECO:0000313" key="5">
    <source>
        <dbReference type="Proteomes" id="UP000307510"/>
    </source>
</evidence>
<protein>
    <submittedName>
        <fullName evidence="4">Glyoxylate/hydroxypyruvate reductase A</fullName>
    </submittedName>
</protein>
<dbReference type="AlphaFoldDB" id="A0A5R9A4H2"/>
<keyword evidence="1" id="KW-0560">Oxidoreductase</keyword>
<proteinExistence type="predicted"/>
<comment type="caution">
    <text evidence="4">The sequence shown here is derived from an EMBL/GenBank/DDBJ whole genome shotgun (WGS) entry which is preliminary data.</text>
</comment>
<feature type="domain" description="D-isomer specific 2-hydroxyacid dehydrogenase NAD-binding" evidence="3">
    <location>
        <begin position="100"/>
        <end position="272"/>
    </location>
</feature>
<evidence type="ECO:0000259" key="3">
    <source>
        <dbReference type="Pfam" id="PF02826"/>
    </source>
</evidence>
<dbReference type="RefSeq" id="WP_138214414.1">
    <property type="nucleotide sequence ID" value="NZ_VASG01000004.1"/>
</dbReference>
<dbReference type="SUPFAM" id="SSF51735">
    <property type="entry name" value="NAD(P)-binding Rossmann-fold domains"/>
    <property type="match status" value="1"/>
</dbReference>
<dbReference type="Proteomes" id="UP000307510">
    <property type="component" value="Unassembled WGS sequence"/>
</dbReference>
<dbReference type="CDD" id="cd12164">
    <property type="entry name" value="GDH_like_2"/>
    <property type="match status" value="1"/>
</dbReference>
<dbReference type="InterPro" id="IPR036291">
    <property type="entry name" value="NAD(P)-bd_dom_sf"/>
</dbReference>
<organism evidence="4 5">
    <name type="scientific">Pseudomonas nitroreducens</name>
    <dbReference type="NCBI Taxonomy" id="46680"/>
    <lineage>
        <taxon>Bacteria</taxon>
        <taxon>Pseudomonadati</taxon>
        <taxon>Pseudomonadota</taxon>
        <taxon>Gammaproteobacteria</taxon>
        <taxon>Pseudomonadales</taxon>
        <taxon>Pseudomonadaceae</taxon>
        <taxon>Pseudomonas</taxon>
    </lineage>
</organism>
<reference evidence="5" key="2">
    <citation type="submission" date="2019-06" db="EMBL/GenBank/DDBJ databases">
        <title>AzeR, a transcriptional regulator that responds to azelaic acid in Pseudomonas nitroreducens.</title>
        <authorList>
            <person name="Bez C."/>
            <person name="Javvadi S.G."/>
            <person name="Bertani I."/>
            <person name="Devescovi G."/>
            <person name="Studholme D.J."/>
            <person name="Geller A."/>
            <person name="Levy A."/>
            <person name="Venturi V."/>
        </authorList>
    </citation>
    <scope>NUCLEOTIDE SEQUENCE [LARGE SCALE GENOMIC DNA]</scope>
    <source>
        <strain evidence="5">DSM 9128</strain>
    </source>
</reference>
<keyword evidence="2" id="KW-0520">NAD</keyword>
<evidence type="ECO:0000256" key="1">
    <source>
        <dbReference type="ARBA" id="ARBA00023002"/>
    </source>
</evidence>
<dbReference type="PANTHER" id="PTHR43333:SF1">
    <property type="entry name" value="D-ISOMER SPECIFIC 2-HYDROXYACID DEHYDROGENASE NAD-BINDING DOMAIN-CONTAINING PROTEIN"/>
    <property type="match status" value="1"/>
</dbReference>
<sequence>MIFLYNAEPEHAEKWRALLAAQVPDLEFVEGFEAVDPASVTYLLTWKAVADIERYTGLRVLFAAGAGVDQFDLSRIPESVALVRMVDDSLADIMAEFVVMSALALHREMPAYRVQQARQVWEPLSILPAASSRVGVMGLGQLGQACLAQLRHLKFQLLGWNRSERQIDGVQTYTGPEQLQSFLSQCDILVNLLPLTDSTRGILNRETLAQLPKGAGLINVGRGEHVVEADLVAALDAGQVGAAILDVFREEPLPQDHPLWSHPHVWVTPHIASTMQVEGGAAAVAKNILRDLQGAELLHTVNRQTGY</sequence>
<dbReference type="InterPro" id="IPR006140">
    <property type="entry name" value="D-isomer_DH_NAD-bd"/>
</dbReference>
<dbReference type="GO" id="GO:0051287">
    <property type="term" value="F:NAD binding"/>
    <property type="evidence" value="ECO:0007669"/>
    <property type="project" value="InterPro"/>
</dbReference>
<accession>A0A5R9A4H2</accession>
<dbReference type="PANTHER" id="PTHR43333">
    <property type="entry name" value="2-HACID_DH_C DOMAIN-CONTAINING PROTEIN"/>
    <property type="match status" value="1"/>
</dbReference>